<comment type="caution">
    <text evidence="11">The sequence shown here is derived from an EMBL/GenBank/DDBJ whole genome shotgun (WGS) entry which is preliminary data.</text>
</comment>
<feature type="binding site" evidence="10">
    <location>
        <position position="9"/>
    </location>
    <ligand>
        <name>Mg(2+)</name>
        <dbReference type="ChEBI" id="CHEBI:18420"/>
    </ligand>
</feature>
<dbReference type="EMBL" id="LCPZ01000005">
    <property type="protein sequence ID" value="KKW09095.1"/>
    <property type="molecule type" value="Genomic_DNA"/>
</dbReference>
<protein>
    <recommendedName>
        <fullName evidence="6 7">D,D-heptose 1,7-bisphosphate phosphatase</fullName>
        <ecNumber evidence="7">3.1.3.-</ecNumber>
    </recommendedName>
</protein>
<keyword evidence="3 10" id="KW-0479">Metal-binding</keyword>
<dbReference type="GO" id="GO:0005975">
    <property type="term" value="P:carbohydrate metabolic process"/>
    <property type="evidence" value="ECO:0007669"/>
    <property type="project" value="InterPro"/>
</dbReference>
<evidence type="ECO:0000313" key="12">
    <source>
        <dbReference type="Proteomes" id="UP000033965"/>
    </source>
</evidence>
<evidence type="ECO:0000256" key="6">
    <source>
        <dbReference type="ARBA" id="ARBA00031828"/>
    </source>
</evidence>
<feature type="binding site" evidence="10">
    <location>
        <position position="90"/>
    </location>
    <ligand>
        <name>Zn(2+)</name>
        <dbReference type="ChEBI" id="CHEBI:29105"/>
    </ligand>
</feature>
<dbReference type="NCBIfam" id="TIGR01656">
    <property type="entry name" value="Histidinol-ppas"/>
    <property type="match status" value="1"/>
</dbReference>
<evidence type="ECO:0000256" key="1">
    <source>
        <dbReference type="ARBA" id="ARBA00004496"/>
    </source>
</evidence>
<evidence type="ECO:0000256" key="3">
    <source>
        <dbReference type="ARBA" id="ARBA00022723"/>
    </source>
</evidence>
<dbReference type="InterPro" id="IPR004446">
    <property type="entry name" value="Heptose_bisP_phosphatase"/>
</dbReference>
<proteinExistence type="inferred from homology"/>
<feature type="site" description="Contributes to substrate recognition" evidence="9">
    <location>
        <position position="106"/>
    </location>
</feature>
<evidence type="ECO:0000256" key="8">
    <source>
        <dbReference type="PIRSR" id="PIRSR004682-1"/>
    </source>
</evidence>
<organism evidence="11 12">
    <name type="scientific">Candidatus Kaiserbacteria bacterium GW2011_GWA2_49_19</name>
    <dbReference type="NCBI Taxonomy" id="1618669"/>
    <lineage>
        <taxon>Bacteria</taxon>
        <taxon>Candidatus Kaiseribacteriota</taxon>
    </lineage>
</organism>
<dbReference type="Proteomes" id="UP000033965">
    <property type="component" value="Unassembled WGS sequence"/>
</dbReference>
<dbReference type="GO" id="GO:0046872">
    <property type="term" value="F:metal ion binding"/>
    <property type="evidence" value="ECO:0007669"/>
    <property type="project" value="UniProtKB-KW"/>
</dbReference>
<dbReference type="Pfam" id="PF13242">
    <property type="entry name" value="Hydrolase_like"/>
    <property type="match status" value="1"/>
</dbReference>
<dbReference type="InterPro" id="IPR036412">
    <property type="entry name" value="HAD-like_sf"/>
</dbReference>
<accession>A0A0G1VS61</accession>
<evidence type="ECO:0000256" key="2">
    <source>
        <dbReference type="ARBA" id="ARBA00022490"/>
    </source>
</evidence>
<dbReference type="PANTHER" id="PTHR42891:SF1">
    <property type="entry name" value="D-GLYCERO-BETA-D-MANNO-HEPTOSE-1,7-BISPHOSPHATE 7-PHOSPHATASE"/>
    <property type="match status" value="1"/>
</dbReference>
<evidence type="ECO:0000256" key="9">
    <source>
        <dbReference type="PIRSR" id="PIRSR004682-3"/>
    </source>
</evidence>
<keyword evidence="2 7" id="KW-0963">Cytoplasm</keyword>
<evidence type="ECO:0000313" key="11">
    <source>
        <dbReference type="EMBL" id="KKW09095.1"/>
    </source>
</evidence>
<feature type="binding site" evidence="10">
    <location>
        <position position="103"/>
    </location>
    <ligand>
        <name>Zn(2+)</name>
        <dbReference type="ChEBI" id="CHEBI:29105"/>
    </ligand>
</feature>
<feature type="site" description="Stabilizes the phosphoryl group" evidence="9">
    <location>
        <position position="107"/>
    </location>
</feature>
<comment type="cofactor">
    <cofactor evidence="10">
        <name>Zn(2+)</name>
        <dbReference type="ChEBI" id="CHEBI:29105"/>
    </cofactor>
</comment>
<reference evidence="11 12" key="1">
    <citation type="journal article" date="2015" name="Nature">
        <title>rRNA introns, odd ribosomes, and small enigmatic genomes across a large radiation of phyla.</title>
        <authorList>
            <person name="Brown C.T."/>
            <person name="Hug L.A."/>
            <person name="Thomas B.C."/>
            <person name="Sharon I."/>
            <person name="Castelle C.J."/>
            <person name="Singh A."/>
            <person name="Wilkins M.J."/>
            <person name="Williams K.H."/>
            <person name="Banfield J.F."/>
        </authorList>
    </citation>
    <scope>NUCLEOTIDE SEQUENCE [LARGE SCALE GENOMIC DNA]</scope>
</reference>
<dbReference type="GO" id="GO:0005737">
    <property type="term" value="C:cytoplasm"/>
    <property type="evidence" value="ECO:0007669"/>
    <property type="project" value="UniProtKB-SubCell"/>
</dbReference>
<keyword evidence="10" id="KW-0862">Zinc</keyword>
<dbReference type="SUPFAM" id="SSF56784">
    <property type="entry name" value="HAD-like"/>
    <property type="match status" value="1"/>
</dbReference>
<feature type="active site" description="Nucleophile" evidence="8">
    <location>
        <position position="9"/>
    </location>
</feature>
<dbReference type="GO" id="GO:0016791">
    <property type="term" value="F:phosphatase activity"/>
    <property type="evidence" value="ECO:0007669"/>
    <property type="project" value="InterPro"/>
</dbReference>
<keyword evidence="4 7" id="KW-0378">Hydrolase</keyword>
<dbReference type="InterPro" id="IPR006543">
    <property type="entry name" value="Histidinol-phos"/>
</dbReference>
<comment type="cofactor">
    <cofactor evidence="10">
        <name>Mg(2+)</name>
        <dbReference type="ChEBI" id="CHEBI:18420"/>
    </cofactor>
</comment>
<feature type="active site" description="Nucleophile" evidence="8">
    <location>
        <position position="11"/>
    </location>
</feature>
<keyword evidence="10" id="KW-0460">Magnesium</keyword>
<keyword evidence="5 7" id="KW-0119">Carbohydrate metabolism</keyword>
<feature type="binding site" evidence="10">
    <location>
        <position position="11"/>
    </location>
    <ligand>
        <name>Mg(2+)</name>
        <dbReference type="ChEBI" id="CHEBI:18420"/>
    </ligand>
</feature>
<dbReference type="PIRSF" id="PIRSF004682">
    <property type="entry name" value="GmhB"/>
    <property type="match status" value="1"/>
</dbReference>
<feature type="site" description="Stabilizes the phosphoryl group" evidence="9">
    <location>
        <position position="51"/>
    </location>
</feature>
<evidence type="ECO:0000256" key="7">
    <source>
        <dbReference type="PIRNR" id="PIRNR004682"/>
    </source>
</evidence>
<dbReference type="EC" id="3.1.3.-" evidence="7"/>
<sequence>MSQRAVMIDRDGVINNDGDHVWKIDQLKILPRVSEAIQMLNDHGWIVIVITNQPVVARGWATEADVEALHAEIGRRIAPARIDRWYYCPHHPEATLPEYRLDCPDRKPKTGFILRAQKDFSLALPECYVIGDLPADIKMGTDSGCRTILVKTGFAGVEKNPKRDYRVQPDAVADNLLAAVKLIIKAGK</sequence>
<dbReference type="InterPro" id="IPR023214">
    <property type="entry name" value="HAD_sf"/>
</dbReference>
<comment type="similarity">
    <text evidence="7">Belongs to the gmhB family.</text>
</comment>
<feature type="binding site" evidence="10">
    <location>
        <position position="88"/>
    </location>
    <ligand>
        <name>Zn(2+)</name>
        <dbReference type="ChEBI" id="CHEBI:29105"/>
    </ligand>
</feature>
<dbReference type="Gene3D" id="3.40.50.1000">
    <property type="entry name" value="HAD superfamily/HAD-like"/>
    <property type="match status" value="1"/>
</dbReference>
<evidence type="ECO:0000256" key="10">
    <source>
        <dbReference type="PIRSR" id="PIRSR004682-4"/>
    </source>
</evidence>
<evidence type="ECO:0000256" key="5">
    <source>
        <dbReference type="ARBA" id="ARBA00023277"/>
    </source>
</evidence>
<dbReference type="AlphaFoldDB" id="A0A0G1VS61"/>
<feature type="binding site" evidence="10">
    <location>
        <position position="132"/>
    </location>
    <ligand>
        <name>Mg(2+)</name>
        <dbReference type="ChEBI" id="CHEBI:18420"/>
    </ligand>
</feature>
<name>A0A0G1VS61_9BACT</name>
<dbReference type="NCBIfam" id="TIGR01662">
    <property type="entry name" value="HAD-SF-IIIA"/>
    <property type="match status" value="1"/>
</dbReference>
<evidence type="ECO:0000256" key="4">
    <source>
        <dbReference type="ARBA" id="ARBA00022801"/>
    </source>
</evidence>
<dbReference type="InterPro" id="IPR006549">
    <property type="entry name" value="HAD-SF_hydro_IIIA"/>
</dbReference>
<gene>
    <name evidence="11" type="ORF">UY44_C0005G0012</name>
</gene>
<comment type="subcellular location">
    <subcellularLocation>
        <location evidence="1 7">Cytoplasm</location>
    </subcellularLocation>
</comment>
<dbReference type="PANTHER" id="PTHR42891">
    <property type="entry name" value="D-GLYCERO-BETA-D-MANNO-HEPTOSE-1,7-BISPHOSPHATE 7-PHOSPHATASE"/>
    <property type="match status" value="1"/>
</dbReference>